<evidence type="ECO:0000256" key="4">
    <source>
        <dbReference type="ARBA" id="ARBA00022692"/>
    </source>
</evidence>
<dbReference type="KEGG" id="strr:EKD16_10815"/>
<feature type="transmembrane region" description="Helical" evidence="7">
    <location>
        <begin position="242"/>
        <end position="261"/>
    </location>
</feature>
<evidence type="ECO:0000313" key="10">
    <source>
        <dbReference type="Proteomes" id="UP000292235"/>
    </source>
</evidence>
<proteinExistence type="inferred from homology"/>
<keyword evidence="4 7" id="KW-0812">Transmembrane</keyword>
<feature type="transmembrane region" description="Helical" evidence="7">
    <location>
        <begin position="212"/>
        <end position="230"/>
    </location>
</feature>
<dbReference type="PROSITE" id="PS01311">
    <property type="entry name" value="LGT"/>
    <property type="match status" value="1"/>
</dbReference>
<comment type="subcellular location">
    <subcellularLocation>
        <location evidence="7">Cell membrane</location>
        <topology evidence="7">Multi-pass membrane protein</topology>
    </subcellularLocation>
</comment>
<feature type="transmembrane region" description="Helical" evidence="7">
    <location>
        <begin position="106"/>
        <end position="128"/>
    </location>
</feature>
<feature type="transmembrane region" description="Helical" evidence="7">
    <location>
        <begin position="36"/>
        <end position="54"/>
    </location>
</feature>
<keyword evidence="9" id="KW-0328">Glycosyltransferase</keyword>
<keyword evidence="6 7" id="KW-0472">Membrane</keyword>
<dbReference type="NCBIfam" id="TIGR00544">
    <property type="entry name" value="lgt"/>
    <property type="match status" value="1"/>
</dbReference>
<keyword evidence="5 7" id="KW-1133">Transmembrane helix</keyword>
<dbReference type="GO" id="GO:0008961">
    <property type="term" value="F:phosphatidylglycerol-prolipoprotein diacylglyceryl transferase activity"/>
    <property type="evidence" value="ECO:0007669"/>
    <property type="project" value="UniProtKB-UniRule"/>
</dbReference>
<keyword evidence="2 7" id="KW-1003">Cell membrane</keyword>
<comment type="catalytic activity">
    <reaction evidence="7">
        <text>L-cysteinyl-[prolipoprotein] + a 1,2-diacyl-sn-glycero-3-phospho-(1'-sn-glycerol) = an S-1,2-diacyl-sn-glyceryl-L-cysteinyl-[prolipoprotein] + sn-glycerol 1-phosphate + H(+)</text>
        <dbReference type="Rhea" id="RHEA:56712"/>
        <dbReference type="Rhea" id="RHEA-COMP:14679"/>
        <dbReference type="Rhea" id="RHEA-COMP:14680"/>
        <dbReference type="ChEBI" id="CHEBI:15378"/>
        <dbReference type="ChEBI" id="CHEBI:29950"/>
        <dbReference type="ChEBI" id="CHEBI:57685"/>
        <dbReference type="ChEBI" id="CHEBI:64716"/>
        <dbReference type="ChEBI" id="CHEBI:140658"/>
        <dbReference type="EC" id="2.5.1.145"/>
    </reaction>
</comment>
<feature type="compositionally biased region" description="Low complexity" evidence="8">
    <location>
        <begin position="318"/>
        <end position="329"/>
    </location>
</feature>
<dbReference type="InterPro" id="IPR001640">
    <property type="entry name" value="Lgt"/>
</dbReference>
<dbReference type="RefSeq" id="WP_131098223.1">
    <property type="nucleotide sequence ID" value="NZ_CP036455.1"/>
</dbReference>
<evidence type="ECO:0000256" key="1">
    <source>
        <dbReference type="ARBA" id="ARBA00007150"/>
    </source>
</evidence>
<name>A0A4P6Q4R0_9ACTN</name>
<sequence length="373" mass="39830">MTIPLITPEGAAETGRALAAIPSPEVSSFSLGPFTIHFYALCILAGVIAAVFWSERRWAAMGGEKGTIVDIAVPAVLLGLVGGRLYHVISDYQLYFGPGRNPVEALYIWNGGLGIWGAIPLGALAVWWMARRRGISLSKLSFAIAPTLPLAQALGRWGNYFNQELFGKPTDLPWAVHISLDYTYNANGAPRPGMQPIPGTSTEYYSYYHPTFLYESLWCLALAVLLAWLGRRYGDRLAGGRLFAVYVMGYCVGRFWIEYLRVDPAHEILGLRLNNWTSLLVFAAALAYFLWAGRRLDAFSSRVLPAGHDVGTEVFDTDPATSADSGGADSADRGGNGSPDGPESGAGATGGAGHEKGTAGRPGGTGPAPSEDG</sequence>
<evidence type="ECO:0000256" key="3">
    <source>
        <dbReference type="ARBA" id="ARBA00022679"/>
    </source>
</evidence>
<dbReference type="AlphaFoldDB" id="A0A4P6Q4R0"/>
<dbReference type="EC" id="2.5.1.145" evidence="7"/>
<feature type="region of interest" description="Disordered" evidence="8">
    <location>
        <begin position="314"/>
        <end position="373"/>
    </location>
</feature>
<keyword evidence="10" id="KW-1185">Reference proteome</keyword>
<evidence type="ECO:0000256" key="7">
    <source>
        <dbReference type="HAMAP-Rule" id="MF_01147"/>
    </source>
</evidence>
<dbReference type="Proteomes" id="UP000292235">
    <property type="component" value="Chromosome"/>
</dbReference>
<comment type="function">
    <text evidence="7">Catalyzes the transfer of the diacylglyceryl group from phosphatidylglycerol to the sulfhydryl group of the N-terminal cysteine of a prolipoprotein, the first step in the formation of mature lipoproteins.</text>
</comment>
<gene>
    <name evidence="7 9" type="primary">lgt</name>
    <name evidence="9" type="ORF">EKD16_10815</name>
</gene>
<dbReference type="OrthoDB" id="871140at2"/>
<feature type="binding site" evidence="7">
    <location>
        <position position="156"/>
    </location>
    <ligand>
        <name>a 1,2-diacyl-sn-glycero-3-phospho-(1'-sn-glycerol)</name>
        <dbReference type="ChEBI" id="CHEBI:64716"/>
    </ligand>
</feature>
<dbReference type="UniPathway" id="UPA00664"/>
<evidence type="ECO:0000256" key="2">
    <source>
        <dbReference type="ARBA" id="ARBA00022475"/>
    </source>
</evidence>
<feature type="transmembrane region" description="Helical" evidence="7">
    <location>
        <begin position="273"/>
        <end position="292"/>
    </location>
</feature>
<comment type="pathway">
    <text evidence="7">Protein modification; lipoprotein biosynthesis (diacylglyceryl transfer).</text>
</comment>
<keyword evidence="9" id="KW-0449">Lipoprotein</keyword>
<evidence type="ECO:0000256" key="8">
    <source>
        <dbReference type="SAM" id="MobiDB-lite"/>
    </source>
</evidence>
<feature type="transmembrane region" description="Helical" evidence="7">
    <location>
        <begin position="66"/>
        <end position="86"/>
    </location>
</feature>
<dbReference type="GO" id="GO:0042158">
    <property type="term" value="P:lipoprotein biosynthetic process"/>
    <property type="evidence" value="ECO:0007669"/>
    <property type="project" value="UniProtKB-UniRule"/>
</dbReference>
<keyword evidence="3 7" id="KW-0808">Transferase</keyword>
<comment type="similarity">
    <text evidence="1 7">Belongs to the Lgt family.</text>
</comment>
<protein>
    <recommendedName>
        <fullName evidence="7">Phosphatidylglycerol--prolipoprotein diacylglyceryl transferase</fullName>
        <ecNumber evidence="7">2.5.1.145</ecNumber>
    </recommendedName>
</protein>
<dbReference type="GO" id="GO:0005886">
    <property type="term" value="C:plasma membrane"/>
    <property type="evidence" value="ECO:0007669"/>
    <property type="project" value="UniProtKB-SubCell"/>
</dbReference>
<evidence type="ECO:0000313" key="9">
    <source>
        <dbReference type="EMBL" id="QBI53949.1"/>
    </source>
</evidence>
<feature type="transmembrane region" description="Helical" evidence="7">
    <location>
        <begin position="140"/>
        <end position="158"/>
    </location>
</feature>
<dbReference type="Pfam" id="PF01790">
    <property type="entry name" value="LGT"/>
    <property type="match status" value="1"/>
</dbReference>
<dbReference type="PANTHER" id="PTHR30589">
    <property type="entry name" value="PROLIPOPROTEIN DIACYLGLYCERYL TRANSFERASE"/>
    <property type="match status" value="1"/>
</dbReference>
<evidence type="ECO:0000256" key="6">
    <source>
        <dbReference type="ARBA" id="ARBA00023136"/>
    </source>
</evidence>
<dbReference type="HAMAP" id="MF_01147">
    <property type="entry name" value="Lgt"/>
    <property type="match status" value="1"/>
</dbReference>
<accession>A0A4P6Q4R0</accession>
<organism evidence="9 10">
    <name type="scientific">Streptomonospora litoralis</name>
    <dbReference type="NCBI Taxonomy" id="2498135"/>
    <lineage>
        <taxon>Bacteria</taxon>
        <taxon>Bacillati</taxon>
        <taxon>Actinomycetota</taxon>
        <taxon>Actinomycetes</taxon>
        <taxon>Streptosporangiales</taxon>
        <taxon>Nocardiopsidaceae</taxon>
        <taxon>Streptomonospora</taxon>
    </lineage>
</organism>
<evidence type="ECO:0000256" key="5">
    <source>
        <dbReference type="ARBA" id="ARBA00022989"/>
    </source>
</evidence>
<reference evidence="9 10" key="1">
    <citation type="submission" date="2019-02" db="EMBL/GenBank/DDBJ databases">
        <authorList>
            <person name="Khodamoradi S."/>
            <person name="Hahnke R.L."/>
            <person name="Kaempfer P."/>
            <person name="Schumann P."/>
            <person name="Rohde M."/>
            <person name="Steinert M."/>
            <person name="Luzhetskyy A."/>
            <person name="Wink J."/>
            <person name="Ruckert C."/>
        </authorList>
    </citation>
    <scope>NUCLEOTIDE SEQUENCE [LARGE SCALE GENOMIC DNA]</scope>
    <source>
        <strain evidence="9 10">M2</strain>
    </source>
</reference>
<dbReference type="PANTHER" id="PTHR30589:SF0">
    <property type="entry name" value="PHOSPHATIDYLGLYCEROL--PROLIPOPROTEIN DIACYLGLYCERYL TRANSFERASE"/>
    <property type="match status" value="1"/>
</dbReference>
<dbReference type="EMBL" id="CP036455">
    <property type="protein sequence ID" value="QBI53949.1"/>
    <property type="molecule type" value="Genomic_DNA"/>
</dbReference>